<dbReference type="PATRIC" id="fig|1617427.3.peg.820"/>
<proteinExistence type="predicted"/>
<dbReference type="EMBL" id="JYPD01000025">
    <property type="protein sequence ID" value="KXK08260.1"/>
    <property type="molecule type" value="Genomic_DNA"/>
</dbReference>
<dbReference type="PROSITE" id="PS50987">
    <property type="entry name" value="HTH_ARSR_2"/>
    <property type="match status" value="1"/>
</dbReference>
<organism evidence="2 3">
    <name type="scientific">candidate division WS6 bacterium OLB21</name>
    <dbReference type="NCBI Taxonomy" id="1617427"/>
    <lineage>
        <taxon>Bacteria</taxon>
        <taxon>Candidatus Dojkabacteria</taxon>
    </lineage>
</organism>
<dbReference type="GO" id="GO:0003700">
    <property type="term" value="F:DNA-binding transcription factor activity"/>
    <property type="evidence" value="ECO:0007669"/>
    <property type="project" value="InterPro"/>
</dbReference>
<dbReference type="InterPro" id="IPR036388">
    <property type="entry name" value="WH-like_DNA-bd_sf"/>
</dbReference>
<dbReference type="InterPro" id="IPR001845">
    <property type="entry name" value="HTH_ArsR_DNA-bd_dom"/>
</dbReference>
<evidence type="ECO:0000313" key="2">
    <source>
        <dbReference type="EMBL" id="KXK08260.1"/>
    </source>
</evidence>
<evidence type="ECO:0000313" key="3">
    <source>
        <dbReference type="Proteomes" id="UP000070449"/>
    </source>
</evidence>
<dbReference type="Pfam" id="PF01022">
    <property type="entry name" value="HTH_5"/>
    <property type="match status" value="1"/>
</dbReference>
<gene>
    <name evidence="2" type="ORF">UZ20_WS6002000788</name>
</gene>
<dbReference type="InterPro" id="IPR011991">
    <property type="entry name" value="ArsR-like_HTH"/>
</dbReference>
<dbReference type="Proteomes" id="UP000070449">
    <property type="component" value="Unassembled WGS sequence"/>
</dbReference>
<dbReference type="CDD" id="cd00090">
    <property type="entry name" value="HTH_ARSR"/>
    <property type="match status" value="1"/>
</dbReference>
<accession>A0A136KFR5</accession>
<dbReference type="InterPro" id="IPR036390">
    <property type="entry name" value="WH_DNA-bd_sf"/>
</dbReference>
<dbReference type="STRING" id="1617427.UZ20_WS6002000788"/>
<name>A0A136KFR5_9BACT</name>
<dbReference type="AlphaFoldDB" id="A0A136KFR5"/>
<comment type="caution">
    <text evidence="2">The sequence shown here is derived from an EMBL/GenBank/DDBJ whole genome shotgun (WGS) entry which is preliminary data.</text>
</comment>
<dbReference type="Gene3D" id="1.10.10.10">
    <property type="entry name" value="Winged helix-like DNA-binding domain superfamily/Winged helix DNA-binding domain"/>
    <property type="match status" value="1"/>
</dbReference>
<protein>
    <submittedName>
        <fullName evidence="2">Helix-turn-helix domain protein</fullName>
    </submittedName>
</protein>
<feature type="domain" description="HTH arsR-type" evidence="1">
    <location>
        <begin position="1"/>
        <end position="109"/>
    </location>
</feature>
<dbReference type="SUPFAM" id="SSF46785">
    <property type="entry name" value="Winged helix' DNA-binding domain"/>
    <property type="match status" value="1"/>
</dbReference>
<dbReference type="SMART" id="SM00418">
    <property type="entry name" value="HTH_ARSR"/>
    <property type="match status" value="1"/>
</dbReference>
<sequence>MMHKPATPAAIFSALGEPSRLRVFETIIEESRNFDEKETSPLSKNTVGGLAQITGLSQSTISYHVKILHKARLIKTQRVDNKKYLFPTQNPINVFQKISTILEDSFVNDVKFCPLLPLKNIELQKIESLIDFLTLNGYRVDGTTGLKGASYGSIRFHIFNRKQPLEMPIHLNYFPITGEVSLSANIALFDSSKLSIDQLSQLIEKYLSVV</sequence>
<evidence type="ECO:0000259" key="1">
    <source>
        <dbReference type="PROSITE" id="PS50987"/>
    </source>
</evidence>
<reference evidence="2 3" key="1">
    <citation type="submission" date="2015-02" db="EMBL/GenBank/DDBJ databases">
        <title>Improved understanding of the partial-nitritation anammox process through 23 genomes representing the majority of the microbial community.</title>
        <authorList>
            <person name="Speth D.R."/>
            <person name="In T Zandt M."/>
            <person name="Guerrero Cruz S."/>
            <person name="Jetten M.S."/>
            <person name="Dutilh B.E."/>
        </authorList>
    </citation>
    <scope>NUCLEOTIDE SEQUENCE [LARGE SCALE GENOMIC DNA]</scope>
    <source>
        <strain evidence="2">OLB21</strain>
    </source>
</reference>